<accession>A0ABQ1KY62</accession>
<name>A0ABQ1KY62_9RHOB</name>
<keyword evidence="2" id="KW-1185">Reference proteome</keyword>
<protein>
    <submittedName>
        <fullName evidence="1">Uncharacterized protein</fullName>
    </submittedName>
</protein>
<comment type="caution">
    <text evidence="1">The sequence shown here is derived from an EMBL/GenBank/DDBJ whole genome shotgun (WGS) entry which is preliminary data.</text>
</comment>
<dbReference type="Proteomes" id="UP000645462">
    <property type="component" value="Unassembled WGS sequence"/>
</dbReference>
<organism evidence="1 2">
    <name type="scientific">Marivita lacus</name>
    <dbReference type="NCBI Taxonomy" id="1323742"/>
    <lineage>
        <taxon>Bacteria</taxon>
        <taxon>Pseudomonadati</taxon>
        <taxon>Pseudomonadota</taxon>
        <taxon>Alphaproteobacteria</taxon>
        <taxon>Rhodobacterales</taxon>
        <taxon>Roseobacteraceae</taxon>
        <taxon>Marivita</taxon>
    </lineage>
</organism>
<evidence type="ECO:0000313" key="2">
    <source>
        <dbReference type="Proteomes" id="UP000645462"/>
    </source>
</evidence>
<dbReference type="EMBL" id="BMFC01000010">
    <property type="protein sequence ID" value="GGC14297.1"/>
    <property type="molecule type" value="Genomic_DNA"/>
</dbReference>
<proteinExistence type="predicted"/>
<evidence type="ECO:0000313" key="1">
    <source>
        <dbReference type="EMBL" id="GGC14297.1"/>
    </source>
</evidence>
<gene>
    <name evidence="1" type="ORF">GCM10011363_33550</name>
</gene>
<sequence>MTKPQKSSFKALKKNSHREAFVELVIAQQTCMGRYKHWEDAYAKRCGKKKVKLELLKGGKAA</sequence>
<reference evidence="2" key="1">
    <citation type="journal article" date="2019" name="Int. J. Syst. Evol. Microbiol.">
        <title>The Global Catalogue of Microorganisms (GCM) 10K type strain sequencing project: providing services to taxonomists for standard genome sequencing and annotation.</title>
        <authorList>
            <consortium name="The Broad Institute Genomics Platform"/>
            <consortium name="The Broad Institute Genome Sequencing Center for Infectious Disease"/>
            <person name="Wu L."/>
            <person name="Ma J."/>
        </authorList>
    </citation>
    <scope>NUCLEOTIDE SEQUENCE [LARGE SCALE GENOMIC DNA]</scope>
    <source>
        <strain evidence="2">CGMCC 1.12478</strain>
    </source>
</reference>